<accession>E0NNG1</accession>
<evidence type="ECO:0000313" key="5">
    <source>
        <dbReference type="Proteomes" id="UP000003280"/>
    </source>
</evidence>
<dbReference type="SUPFAM" id="SSF55469">
    <property type="entry name" value="FMN-dependent nitroreductase-like"/>
    <property type="match status" value="1"/>
</dbReference>
<name>E0NNG1_9FIRM</name>
<dbReference type="STRING" id="862517.HMPREF9225_1700"/>
<organism evidence="4 5">
    <name type="scientific">Peptoniphilus duerdenii ATCC BAA-1640</name>
    <dbReference type="NCBI Taxonomy" id="862517"/>
    <lineage>
        <taxon>Bacteria</taxon>
        <taxon>Bacillati</taxon>
        <taxon>Bacillota</taxon>
        <taxon>Tissierellia</taxon>
        <taxon>Tissierellales</taxon>
        <taxon>Peptoniphilaceae</taxon>
        <taxon>Peptoniphilus</taxon>
    </lineage>
</organism>
<dbReference type="GO" id="GO:0016491">
    <property type="term" value="F:oxidoreductase activity"/>
    <property type="evidence" value="ECO:0007669"/>
    <property type="project" value="UniProtKB-KW"/>
</dbReference>
<comment type="similarity">
    <text evidence="1">Belongs to the nitroreductase family.</text>
</comment>
<keyword evidence="2" id="KW-0560">Oxidoreductase</keyword>
<dbReference type="eggNOG" id="COG0778">
    <property type="taxonomic scope" value="Bacteria"/>
</dbReference>
<dbReference type="Gene3D" id="3.40.109.10">
    <property type="entry name" value="NADH Oxidase"/>
    <property type="match status" value="1"/>
</dbReference>
<protein>
    <submittedName>
        <fullName evidence="4">Nitroreductase family protein</fullName>
    </submittedName>
</protein>
<evidence type="ECO:0000259" key="3">
    <source>
        <dbReference type="Pfam" id="PF00881"/>
    </source>
</evidence>
<dbReference type="RefSeq" id="WP_008902475.1">
    <property type="nucleotide sequence ID" value="NZ_GL397071.1"/>
</dbReference>
<evidence type="ECO:0000256" key="1">
    <source>
        <dbReference type="ARBA" id="ARBA00007118"/>
    </source>
</evidence>
<dbReference type="OrthoDB" id="9812105at2"/>
<reference evidence="4 5" key="1">
    <citation type="submission" date="2010-07" db="EMBL/GenBank/DDBJ databases">
        <authorList>
            <person name="Muzny D."/>
            <person name="Qin X."/>
            <person name="Deng J."/>
            <person name="Jiang H."/>
            <person name="Liu Y."/>
            <person name="Qu J."/>
            <person name="Song X.-Z."/>
            <person name="Zhang L."/>
            <person name="Thornton R."/>
            <person name="Coyle M."/>
            <person name="Francisco L."/>
            <person name="Jackson L."/>
            <person name="Javaid M."/>
            <person name="Korchina V."/>
            <person name="Kovar C."/>
            <person name="Mata R."/>
            <person name="Mathew T."/>
            <person name="Ngo R."/>
            <person name="Nguyen L."/>
            <person name="Nguyen N."/>
            <person name="Okwuonu G."/>
            <person name="Ongeri F."/>
            <person name="Pham C."/>
            <person name="Simmons D."/>
            <person name="Wilczek-Boney K."/>
            <person name="Hale W."/>
            <person name="Jakkamsetti A."/>
            <person name="Pham P."/>
            <person name="Ruth R."/>
            <person name="San Lucas F."/>
            <person name="Warren J."/>
            <person name="Zhang J."/>
            <person name="Zhao Z."/>
            <person name="Zhou C."/>
            <person name="Zhu D."/>
            <person name="Lee S."/>
            <person name="Bess C."/>
            <person name="Blankenburg K."/>
            <person name="Forbes L."/>
            <person name="Fu Q."/>
            <person name="Gubbala S."/>
            <person name="Hirani K."/>
            <person name="Jayaseelan J.C."/>
            <person name="Lara F."/>
            <person name="Munidasa M."/>
            <person name="Palculict T."/>
            <person name="Patil S."/>
            <person name="Pu L.-L."/>
            <person name="Saada N."/>
            <person name="Tang L."/>
            <person name="Weissenberger G."/>
            <person name="Zhu Y."/>
            <person name="Hemphill L."/>
            <person name="Shang Y."/>
            <person name="Youmans B."/>
            <person name="Ayvaz T."/>
            <person name="Ross M."/>
            <person name="Santibanez J."/>
            <person name="Aqrawi P."/>
            <person name="Gross S."/>
            <person name="Joshi V."/>
            <person name="Fowler G."/>
            <person name="Nazareth L."/>
            <person name="Reid J."/>
            <person name="Worley K."/>
            <person name="Petrosino J."/>
            <person name="Highlander S."/>
            <person name="Gibbs R."/>
        </authorList>
    </citation>
    <scope>NUCLEOTIDE SEQUENCE [LARGE SCALE GENOMIC DNA]</scope>
    <source>
        <strain evidence="4 5">ATCC BAA-1640</strain>
    </source>
</reference>
<dbReference type="PANTHER" id="PTHR43673:SF10">
    <property type="entry name" value="NADH DEHYDROGENASE_NAD(P)H NITROREDUCTASE XCC3605-RELATED"/>
    <property type="match status" value="1"/>
</dbReference>
<dbReference type="InterPro" id="IPR000415">
    <property type="entry name" value="Nitroreductase-like"/>
</dbReference>
<dbReference type="AlphaFoldDB" id="E0NNG1"/>
<evidence type="ECO:0000256" key="2">
    <source>
        <dbReference type="ARBA" id="ARBA00023002"/>
    </source>
</evidence>
<proteinExistence type="inferred from homology"/>
<keyword evidence="5" id="KW-1185">Reference proteome</keyword>
<gene>
    <name evidence="4" type="ORF">HMPREF9225_1700</name>
</gene>
<feature type="domain" description="Nitroreductase" evidence="3">
    <location>
        <begin position="7"/>
        <end position="152"/>
    </location>
</feature>
<sequence>MNFEEVIKSRYSLRQFDETREVEDGVLKEILDMAINAPSACNSMPYKITVATKEKAKLIASQRKMAMNKFAEKAKVIFIIEEDSYNLTAKAGNKITDIDFRSIDIGIMTQNICLAAKSKGLGTCILGMFDEKSIQKIIGTKSPIRLLIAMGYPEKDREPAKKKSVEEVFRII</sequence>
<dbReference type="PANTHER" id="PTHR43673">
    <property type="entry name" value="NAD(P)H NITROREDUCTASE YDGI-RELATED"/>
    <property type="match status" value="1"/>
</dbReference>
<evidence type="ECO:0000313" key="4">
    <source>
        <dbReference type="EMBL" id="EFM24834.1"/>
    </source>
</evidence>
<dbReference type="EMBL" id="AEEH01000048">
    <property type="protein sequence ID" value="EFM24834.1"/>
    <property type="molecule type" value="Genomic_DNA"/>
</dbReference>
<dbReference type="HOGENOM" id="CLU_070764_7_1_9"/>
<dbReference type="Pfam" id="PF00881">
    <property type="entry name" value="Nitroreductase"/>
    <property type="match status" value="1"/>
</dbReference>
<dbReference type="Proteomes" id="UP000003280">
    <property type="component" value="Unassembled WGS sequence"/>
</dbReference>
<dbReference type="InterPro" id="IPR029479">
    <property type="entry name" value="Nitroreductase"/>
</dbReference>
<comment type="caution">
    <text evidence="4">The sequence shown here is derived from an EMBL/GenBank/DDBJ whole genome shotgun (WGS) entry which is preliminary data.</text>
</comment>